<gene>
    <name evidence="2" type="ORF">N6H18_07340</name>
</gene>
<evidence type="ECO:0000313" key="2">
    <source>
        <dbReference type="EMBL" id="UXP33766.1"/>
    </source>
</evidence>
<keyword evidence="3" id="KW-1185">Reference proteome</keyword>
<sequence>MLLIQYLLGRVVTADILHPYIIWIVGFYWLVSISLHVLSHLAERHLEMDLTLILLAGVTSRLLIAIAAMVIVVLIGVVDKSLFIINFAVVYLCYLVFEITSVLSNLRSNLK</sequence>
<dbReference type="Proteomes" id="UP001065174">
    <property type="component" value="Chromosome"/>
</dbReference>
<reference evidence="2" key="1">
    <citation type="submission" date="2022-09" db="EMBL/GenBank/DDBJ databases">
        <title>Comparative genomics and taxonomic characterization of three novel marine species of genus Reichenbachiella exhibiting antioxidant and polysaccharide degradation activities.</title>
        <authorList>
            <person name="Muhammad N."/>
            <person name="Lee Y.-J."/>
            <person name="Ko J."/>
            <person name="Kim S.-G."/>
        </authorList>
    </citation>
    <scope>NUCLEOTIDE SEQUENCE</scope>
    <source>
        <strain evidence="2">BKB1-1</strain>
    </source>
</reference>
<evidence type="ECO:0000256" key="1">
    <source>
        <dbReference type="SAM" id="Phobius"/>
    </source>
</evidence>
<name>A0ABY6CTD6_9BACT</name>
<evidence type="ECO:0000313" key="3">
    <source>
        <dbReference type="Proteomes" id="UP001065174"/>
    </source>
</evidence>
<keyword evidence="1" id="KW-0812">Transmembrane</keyword>
<feature type="transmembrane region" description="Helical" evidence="1">
    <location>
        <begin position="83"/>
        <end position="106"/>
    </location>
</feature>
<organism evidence="2 3">
    <name type="scientific">Reichenbachiella agarivorans</name>
    <dbReference type="NCBI Taxonomy" id="2979464"/>
    <lineage>
        <taxon>Bacteria</taxon>
        <taxon>Pseudomonadati</taxon>
        <taxon>Bacteroidota</taxon>
        <taxon>Cytophagia</taxon>
        <taxon>Cytophagales</taxon>
        <taxon>Reichenbachiellaceae</taxon>
        <taxon>Reichenbachiella</taxon>
    </lineage>
</organism>
<dbReference type="RefSeq" id="WP_262311193.1">
    <property type="nucleotide sequence ID" value="NZ_CP106679.1"/>
</dbReference>
<protein>
    <submittedName>
        <fullName evidence="2">Uncharacterized protein</fullName>
    </submittedName>
</protein>
<feature type="transmembrane region" description="Helical" evidence="1">
    <location>
        <begin position="20"/>
        <end position="38"/>
    </location>
</feature>
<proteinExistence type="predicted"/>
<dbReference type="EMBL" id="CP106679">
    <property type="protein sequence ID" value="UXP33766.1"/>
    <property type="molecule type" value="Genomic_DNA"/>
</dbReference>
<keyword evidence="1" id="KW-1133">Transmembrane helix</keyword>
<keyword evidence="1" id="KW-0472">Membrane</keyword>
<accession>A0ABY6CTD6</accession>
<feature type="transmembrane region" description="Helical" evidence="1">
    <location>
        <begin position="50"/>
        <end position="77"/>
    </location>
</feature>